<feature type="region of interest" description="Disordered" evidence="1">
    <location>
        <begin position="47"/>
        <end position="67"/>
    </location>
</feature>
<sequence>MLRRAITKEIHVLNQHEWLNRCAQRYISRGGCDETVARHLAEGTFVNRDGDESPEEAADVDMSYWAH</sequence>
<organism evidence="2 3">
    <name type="scientific">Burkholderia pyrrocinia</name>
    <name type="common">Pseudomonas pyrrocinia</name>
    <dbReference type="NCBI Taxonomy" id="60550"/>
    <lineage>
        <taxon>Bacteria</taxon>
        <taxon>Pseudomonadati</taxon>
        <taxon>Pseudomonadota</taxon>
        <taxon>Betaproteobacteria</taxon>
        <taxon>Burkholderiales</taxon>
        <taxon>Burkholderiaceae</taxon>
        <taxon>Burkholderia</taxon>
        <taxon>Burkholderia cepacia complex</taxon>
    </lineage>
</organism>
<dbReference type="Proteomes" id="UP000253104">
    <property type="component" value="Chromosome mHSR5_A"/>
</dbReference>
<proteinExistence type="predicted"/>
<reference evidence="2 3" key="1">
    <citation type="journal article" date="2018" name="ISME J.">
        <title>Involvement of Burkholderiaceae and sulfurous volatiles in disease-suppressive soils.</title>
        <authorList>
            <person name="Carrion V.J."/>
            <person name="Cordovez V."/>
            <person name="Tyc O."/>
            <person name="Etalo D.W."/>
            <person name="de Bruijn I."/>
            <person name="de Jager V.C."/>
            <person name="Medema M.H."/>
            <person name="Eberl L."/>
            <person name="Raaijmakers J.M."/>
        </authorList>
    </citation>
    <scope>NUCLEOTIDE SEQUENCE [LARGE SCALE GENOMIC DNA]</scope>
    <source>
        <strain evidence="3">mHSR5</strain>
    </source>
</reference>
<accession>A0A2Z5MZK4</accession>
<evidence type="ECO:0000313" key="2">
    <source>
        <dbReference type="EMBL" id="AXF22246.1"/>
    </source>
</evidence>
<dbReference type="AlphaFoldDB" id="A0A2Z5MZK4"/>
<evidence type="ECO:0000313" key="3">
    <source>
        <dbReference type="Proteomes" id="UP000253104"/>
    </source>
</evidence>
<protein>
    <submittedName>
        <fullName evidence="2">Uncharacterized protein</fullName>
    </submittedName>
</protein>
<dbReference type="EMBL" id="CP024902">
    <property type="protein sequence ID" value="AXF22246.1"/>
    <property type="molecule type" value="Genomic_DNA"/>
</dbReference>
<dbReference type="OrthoDB" id="9981295at2"/>
<gene>
    <name evidence="2" type="ORF">CUJ89_08495</name>
</gene>
<evidence type="ECO:0000256" key="1">
    <source>
        <dbReference type="SAM" id="MobiDB-lite"/>
    </source>
</evidence>
<name>A0A2Z5MZK4_BURPY</name>